<gene>
    <name evidence="1" type="ORF">SAMN06265376_102562</name>
</gene>
<dbReference type="Proteomes" id="UP000198379">
    <property type="component" value="Unassembled WGS sequence"/>
</dbReference>
<reference evidence="1 2" key="1">
    <citation type="submission" date="2017-06" db="EMBL/GenBank/DDBJ databases">
        <authorList>
            <person name="Kim H.J."/>
            <person name="Triplett B.A."/>
        </authorList>
    </citation>
    <scope>NUCLEOTIDE SEQUENCE [LARGE SCALE GENOMIC DNA]</scope>
    <source>
        <strain evidence="1 2">DSM 25597</strain>
    </source>
</reference>
<evidence type="ECO:0000313" key="1">
    <source>
        <dbReference type="EMBL" id="SNR77604.1"/>
    </source>
</evidence>
<organism evidence="1 2">
    <name type="scientific">Dokdonia pacifica</name>
    <dbReference type="NCBI Taxonomy" id="1627892"/>
    <lineage>
        <taxon>Bacteria</taxon>
        <taxon>Pseudomonadati</taxon>
        <taxon>Bacteroidota</taxon>
        <taxon>Flavobacteriia</taxon>
        <taxon>Flavobacteriales</taxon>
        <taxon>Flavobacteriaceae</taxon>
        <taxon>Dokdonia</taxon>
    </lineage>
</organism>
<protein>
    <submittedName>
        <fullName evidence="1">Uncharacterized protein</fullName>
    </submittedName>
</protein>
<evidence type="ECO:0000313" key="2">
    <source>
        <dbReference type="Proteomes" id="UP000198379"/>
    </source>
</evidence>
<accession>A0A238Z404</accession>
<dbReference type="AlphaFoldDB" id="A0A238Z404"/>
<name>A0A238Z404_9FLAO</name>
<dbReference type="EMBL" id="FZNY01000002">
    <property type="protein sequence ID" value="SNR77604.1"/>
    <property type="molecule type" value="Genomic_DNA"/>
</dbReference>
<proteinExistence type="predicted"/>
<keyword evidence="2" id="KW-1185">Reference proteome</keyword>
<sequence>MFLCKVVTDILFLNQSINIESDFSNLAFAKTKPDTYESQ</sequence>